<evidence type="ECO:0000313" key="3">
    <source>
        <dbReference type="Proteomes" id="UP001054889"/>
    </source>
</evidence>
<comment type="caution">
    <text evidence="2">The sequence shown here is derived from an EMBL/GenBank/DDBJ whole genome shotgun (WGS) entry which is preliminary data.</text>
</comment>
<name>A0AAV5CNY8_ELECO</name>
<accession>A0AAV5CNY8</accession>
<reference evidence="2" key="2">
    <citation type="submission" date="2021-12" db="EMBL/GenBank/DDBJ databases">
        <title>Resequencing data analysis of finger millet.</title>
        <authorList>
            <person name="Hatakeyama M."/>
            <person name="Aluri S."/>
            <person name="Balachadran M.T."/>
            <person name="Sivarajan S.R."/>
            <person name="Poveda L."/>
            <person name="Shimizu-Inatsugi R."/>
            <person name="Schlapbach R."/>
            <person name="Sreeman S.M."/>
            <person name="Shimizu K.K."/>
        </authorList>
    </citation>
    <scope>NUCLEOTIDE SEQUENCE</scope>
</reference>
<dbReference type="InterPro" id="IPR055411">
    <property type="entry name" value="LRR_FXL15/At3g58940/PEG3-like"/>
</dbReference>
<dbReference type="Proteomes" id="UP001054889">
    <property type="component" value="Unassembled WGS sequence"/>
</dbReference>
<dbReference type="AlphaFoldDB" id="A0AAV5CNY8"/>
<evidence type="ECO:0000259" key="1">
    <source>
        <dbReference type="Pfam" id="PF24758"/>
    </source>
</evidence>
<dbReference type="EMBL" id="BQKI01000008">
    <property type="protein sequence ID" value="GJM99824.1"/>
    <property type="molecule type" value="Genomic_DNA"/>
</dbReference>
<organism evidence="2 3">
    <name type="scientific">Eleusine coracana subsp. coracana</name>
    <dbReference type="NCBI Taxonomy" id="191504"/>
    <lineage>
        <taxon>Eukaryota</taxon>
        <taxon>Viridiplantae</taxon>
        <taxon>Streptophyta</taxon>
        <taxon>Embryophyta</taxon>
        <taxon>Tracheophyta</taxon>
        <taxon>Spermatophyta</taxon>
        <taxon>Magnoliopsida</taxon>
        <taxon>Liliopsida</taxon>
        <taxon>Poales</taxon>
        <taxon>Poaceae</taxon>
        <taxon>PACMAD clade</taxon>
        <taxon>Chloridoideae</taxon>
        <taxon>Cynodonteae</taxon>
        <taxon>Eleusininae</taxon>
        <taxon>Eleusine</taxon>
    </lineage>
</organism>
<feature type="domain" description="F-box/LRR-repeat protein 15/At3g58940/PEG3-like LRR" evidence="1">
    <location>
        <begin position="144"/>
        <end position="206"/>
    </location>
</feature>
<keyword evidence="3" id="KW-1185">Reference proteome</keyword>
<reference evidence="2" key="1">
    <citation type="journal article" date="2018" name="DNA Res.">
        <title>Multiple hybrid de novo genome assembly of finger millet, an orphan allotetraploid crop.</title>
        <authorList>
            <person name="Hatakeyama M."/>
            <person name="Aluri S."/>
            <person name="Balachadran M.T."/>
            <person name="Sivarajan S.R."/>
            <person name="Patrignani A."/>
            <person name="Gruter S."/>
            <person name="Poveda L."/>
            <person name="Shimizu-Inatsugi R."/>
            <person name="Baeten J."/>
            <person name="Francoijs K.J."/>
            <person name="Nataraja K.N."/>
            <person name="Reddy Y.A.N."/>
            <person name="Phadnis S."/>
            <person name="Ravikumar R.L."/>
            <person name="Schlapbach R."/>
            <person name="Sreeman S.M."/>
            <person name="Shimizu K.K."/>
        </authorList>
    </citation>
    <scope>NUCLEOTIDE SEQUENCE</scope>
</reference>
<protein>
    <recommendedName>
        <fullName evidence="1">F-box/LRR-repeat protein 15/At3g58940/PEG3-like LRR domain-containing protein</fullName>
    </recommendedName>
</protein>
<sequence length="206" mass="22879">MNSAIAWRIRRSMRPVRVFDGQDDQATDTALKVAYESLPAPRVTTDAPLAAGVAAAWSASPNNDGVDRISSLPDDILRNRSVPLVFVDVDLLPECREYPTWRPGLVRTYDIHNAKVDLLDTHPGPFHCVQINCCYMEINRQTIQQWLQKIASKGVQEQLAFINRPWPLNIRLPATIFSCGASLTSLHIGAWKFPNTAALAEGTGFP</sequence>
<gene>
    <name evidence="2" type="primary">ga16960</name>
    <name evidence="2" type="ORF">PR202_ga16960</name>
</gene>
<evidence type="ECO:0000313" key="2">
    <source>
        <dbReference type="EMBL" id="GJM99824.1"/>
    </source>
</evidence>
<dbReference type="Pfam" id="PF24758">
    <property type="entry name" value="LRR_At5g56370"/>
    <property type="match status" value="1"/>
</dbReference>
<proteinExistence type="predicted"/>